<evidence type="ECO:0000313" key="2">
    <source>
        <dbReference type="Proteomes" id="UP000294257"/>
    </source>
</evidence>
<dbReference type="EMBL" id="SGWQ01000001">
    <property type="protein sequence ID" value="RZS44629.1"/>
    <property type="molecule type" value="Genomic_DNA"/>
</dbReference>
<evidence type="ECO:0008006" key="3">
    <source>
        <dbReference type="Google" id="ProtNLM"/>
    </source>
</evidence>
<dbReference type="Proteomes" id="UP000294257">
    <property type="component" value="Unassembled WGS sequence"/>
</dbReference>
<dbReference type="PANTHER" id="PTHR47691:SF3">
    <property type="entry name" value="HTH-TYPE TRANSCRIPTIONAL REGULATOR RV0890C-RELATED"/>
    <property type="match status" value="1"/>
</dbReference>
<dbReference type="InterPro" id="IPR027417">
    <property type="entry name" value="P-loop_NTPase"/>
</dbReference>
<organism evidence="1 2">
    <name type="scientific">Herbihabitans rhizosphaerae</name>
    <dbReference type="NCBI Taxonomy" id="1872711"/>
    <lineage>
        <taxon>Bacteria</taxon>
        <taxon>Bacillati</taxon>
        <taxon>Actinomycetota</taxon>
        <taxon>Actinomycetes</taxon>
        <taxon>Pseudonocardiales</taxon>
        <taxon>Pseudonocardiaceae</taxon>
        <taxon>Herbihabitans</taxon>
    </lineage>
</organism>
<dbReference type="OrthoDB" id="33864at2"/>
<protein>
    <recommendedName>
        <fullName evidence="3">NB-ARC domain-containing protein</fullName>
    </recommendedName>
</protein>
<accession>A0A4Q7L4S1</accession>
<evidence type="ECO:0000313" key="1">
    <source>
        <dbReference type="EMBL" id="RZS44629.1"/>
    </source>
</evidence>
<dbReference type="PANTHER" id="PTHR47691">
    <property type="entry name" value="REGULATOR-RELATED"/>
    <property type="match status" value="1"/>
</dbReference>
<dbReference type="RefSeq" id="WP_130342292.1">
    <property type="nucleotide sequence ID" value="NZ_SGWQ01000001.1"/>
</dbReference>
<gene>
    <name evidence="1" type="ORF">EV193_101505</name>
</gene>
<name>A0A4Q7L4S1_9PSEU</name>
<sequence length="319" mass="35640">MDTDRDQTEITSYVGRATELATSLRLLGSAVAYRLDLTDQSTPTPAQVVVDHLRDRELLLVLDNCEHLLEGVTPFLNEVLQHCPRVVVLATSRQSLATPGEQLLPVPPFDVPGEEVTLPEDLTRYDAVRLFVDRANAILPTFTITSDNSQDLARVCRKLEGLPLAIELAAVRVRALSLSQIADRLDSRLSLLTVGTRNLPSRQRTLRTMIDWSYELCSEPEQLVWTRASVFSGGFDLAAAEQVCGGDGVDRSDVLDVIGSLIDKSILFREEHDDEARYGMLEALREYGQDMLDDSGDRLRVARLHRDWCYALTLDFLSN</sequence>
<comment type="caution">
    <text evidence="1">The sequence shown here is derived from an EMBL/GenBank/DDBJ whole genome shotgun (WGS) entry which is preliminary data.</text>
</comment>
<keyword evidence="2" id="KW-1185">Reference proteome</keyword>
<dbReference type="SUPFAM" id="SSF52540">
    <property type="entry name" value="P-loop containing nucleoside triphosphate hydrolases"/>
    <property type="match status" value="1"/>
</dbReference>
<reference evidence="1 2" key="1">
    <citation type="submission" date="2019-02" db="EMBL/GenBank/DDBJ databases">
        <title>Genomic Encyclopedia of Type Strains, Phase IV (KMG-IV): sequencing the most valuable type-strain genomes for metagenomic binning, comparative biology and taxonomic classification.</title>
        <authorList>
            <person name="Goeker M."/>
        </authorList>
    </citation>
    <scope>NUCLEOTIDE SEQUENCE [LARGE SCALE GENOMIC DNA]</scope>
    <source>
        <strain evidence="1 2">DSM 101727</strain>
    </source>
</reference>
<dbReference type="AlphaFoldDB" id="A0A4Q7L4S1"/>
<proteinExistence type="predicted"/>